<dbReference type="EMBL" id="FAOZ01000015">
    <property type="protein sequence ID" value="CUU57942.1"/>
    <property type="molecule type" value="Genomic_DNA"/>
</dbReference>
<comment type="subcellular location">
    <subcellularLocation>
        <location evidence="1">Membrane</location>
        <topology evidence="1">Multi-pass membrane protein</topology>
    </subcellularLocation>
</comment>
<feature type="transmembrane region" description="Helical" evidence="5">
    <location>
        <begin position="47"/>
        <end position="64"/>
    </location>
</feature>
<keyword evidence="8" id="KW-1185">Reference proteome</keyword>
<feature type="transmembrane region" description="Helical" evidence="5">
    <location>
        <begin position="174"/>
        <end position="192"/>
    </location>
</feature>
<feature type="transmembrane region" description="Helical" evidence="5">
    <location>
        <begin position="376"/>
        <end position="404"/>
    </location>
</feature>
<dbReference type="CDD" id="cd07042">
    <property type="entry name" value="STAS_SulP_like_sulfate_transporter"/>
    <property type="match status" value="1"/>
</dbReference>
<evidence type="ECO:0000256" key="1">
    <source>
        <dbReference type="ARBA" id="ARBA00004141"/>
    </source>
</evidence>
<reference evidence="8" key="1">
    <citation type="submission" date="2015-11" db="EMBL/GenBank/DDBJ databases">
        <authorList>
            <person name="Varghese N."/>
        </authorList>
    </citation>
    <scope>NUCLEOTIDE SEQUENCE [LARGE SCALE GENOMIC DNA]</scope>
    <source>
        <strain evidence="8">DSM 45899</strain>
    </source>
</reference>
<evidence type="ECO:0000256" key="5">
    <source>
        <dbReference type="SAM" id="Phobius"/>
    </source>
</evidence>
<dbReference type="Gene3D" id="3.30.750.24">
    <property type="entry name" value="STAS domain"/>
    <property type="match status" value="1"/>
</dbReference>
<feature type="transmembrane region" description="Helical" evidence="5">
    <location>
        <begin position="71"/>
        <end position="89"/>
    </location>
</feature>
<feature type="transmembrane region" description="Helical" evidence="5">
    <location>
        <begin position="199"/>
        <end position="217"/>
    </location>
</feature>
<evidence type="ECO:0000313" key="8">
    <source>
        <dbReference type="Proteomes" id="UP000198802"/>
    </source>
</evidence>
<accession>A0A0S4QU43</accession>
<evidence type="ECO:0000256" key="3">
    <source>
        <dbReference type="ARBA" id="ARBA00022989"/>
    </source>
</evidence>
<dbReference type="GO" id="GO:0016020">
    <property type="term" value="C:membrane"/>
    <property type="evidence" value="ECO:0007669"/>
    <property type="project" value="UniProtKB-SubCell"/>
</dbReference>
<dbReference type="Pfam" id="PF01740">
    <property type="entry name" value="STAS"/>
    <property type="match status" value="1"/>
</dbReference>
<protein>
    <submittedName>
        <fullName evidence="7">High affinity sulphate transporter 1</fullName>
    </submittedName>
</protein>
<dbReference type="GO" id="GO:0055085">
    <property type="term" value="P:transmembrane transport"/>
    <property type="evidence" value="ECO:0007669"/>
    <property type="project" value="InterPro"/>
</dbReference>
<dbReference type="AlphaFoldDB" id="A0A0S4QU43"/>
<name>A0A0S4QU43_9ACTN</name>
<dbReference type="InterPro" id="IPR001902">
    <property type="entry name" value="SLC26A/SulP_fam"/>
</dbReference>
<keyword evidence="4 5" id="KW-0472">Membrane</keyword>
<dbReference type="RefSeq" id="WP_091280226.1">
    <property type="nucleotide sequence ID" value="NZ_FAOZ01000015.1"/>
</dbReference>
<gene>
    <name evidence="7" type="ORF">Ga0074812_115144</name>
</gene>
<feature type="transmembrane region" description="Helical" evidence="5">
    <location>
        <begin position="95"/>
        <end position="117"/>
    </location>
</feature>
<dbReference type="InterPro" id="IPR002645">
    <property type="entry name" value="STAS_dom"/>
</dbReference>
<evidence type="ECO:0000256" key="4">
    <source>
        <dbReference type="ARBA" id="ARBA00023136"/>
    </source>
</evidence>
<feature type="transmembrane region" description="Helical" evidence="5">
    <location>
        <begin position="320"/>
        <end position="336"/>
    </location>
</feature>
<dbReference type="InterPro" id="IPR036513">
    <property type="entry name" value="STAS_dom_sf"/>
</dbReference>
<feature type="transmembrane region" description="Helical" evidence="5">
    <location>
        <begin position="129"/>
        <end position="147"/>
    </location>
</feature>
<dbReference type="Proteomes" id="UP000198802">
    <property type="component" value="Unassembled WGS sequence"/>
</dbReference>
<feature type="transmembrane region" description="Helical" evidence="5">
    <location>
        <begin position="247"/>
        <end position="264"/>
    </location>
</feature>
<feature type="transmembrane region" description="Helical" evidence="5">
    <location>
        <begin position="21"/>
        <end position="41"/>
    </location>
</feature>
<keyword evidence="3 5" id="KW-1133">Transmembrane helix</keyword>
<dbReference type="NCBIfam" id="TIGR00815">
    <property type="entry name" value="sulP"/>
    <property type="match status" value="1"/>
</dbReference>
<dbReference type="Pfam" id="PF00916">
    <property type="entry name" value="Sulfate_transp"/>
    <property type="match status" value="1"/>
</dbReference>
<dbReference type="PANTHER" id="PTHR11814">
    <property type="entry name" value="SULFATE TRANSPORTER"/>
    <property type="match status" value="1"/>
</dbReference>
<dbReference type="SUPFAM" id="SSF52091">
    <property type="entry name" value="SpoIIaa-like"/>
    <property type="match status" value="1"/>
</dbReference>
<dbReference type="InterPro" id="IPR011547">
    <property type="entry name" value="SLC26A/SulP_dom"/>
</dbReference>
<sequence>MFHPRLPRPPRYSRRWLRGDVASGLTVAAYLIPQVMAYGALAGVAPVAGLWAIAPAMVAYALLGSSRLLSVGPESTTALMTAAAVAPLADGDPSRHAALAATLAVGVGVFAVAAGFARLGVIAHLLSRPILVGYLAGVAIIMVVGQLEKVTGVPVDGDSLYGELHSFATSLHHLHGKTLAVSAASLALLVALHRWTPRLPSPLIVIMIATVAVWAFGLDEHGVRVVGHVDAGLPHLALPTGSDLVDLAPSALGVLFVGFADNMLTARAFGGRDSHQINANRELFALGAANLGAGVGQGFPVSSSGSRTALAASSGARTQLYSLVALGAVVLVLAFGRPALAMFPMATLGAIIIFAATRLIDVAGFRRLASFRRSELALALTAAVGVLVFDILYGVLVAIAVSLLDLLARVARPHDAVLGQVPGLDGMHDVDDYPNARTVPGLFAYRYDSPLFFANAENFRRRALAALDACGEDVDWFVLNVEAIVEVDITALDALEDLRAEVTRRGIAFGLAHAKHDLLDDLTAYGLTAKIQPEMIFPTMRAATAAHHLRLGPAHP</sequence>
<feature type="domain" description="STAS" evidence="6">
    <location>
        <begin position="432"/>
        <end position="547"/>
    </location>
</feature>
<evidence type="ECO:0000259" key="6">
    <source>
        <dbReference type="PROSITE" id="PS50801"/>
    </source>
</evidence>
<feature type="transmembrane region" description="Helical" evidence="5">
    <location>
        <begin position="342"/>
        <end position="364"/>
    </location>
</feature>
<proteinExistence type="predicted"/>
<evidence type="ECO:0000256" key="2">
    <source>
        <dbReference type="ARBA" id="ARBA00022692"/>
    </source>
</evidence>
<organism evidence="7 8">
    <name type="scientific">Parafrankia irregularis</name>
    <dbReference type="NCBI Taxonomy" id="795642"/>
    <lineage>
        <taxon>Bacteria</taxon>
        <taxon>Bacillati</taxon>
        <taxon>Actinomycetota</taxon>
        <taxon>Actinomycetes</taxon>
        <taxon>Frankiales</taxon>
        <taxon>Frankiaceae</taxon>
        <taxon>Parafrankia</taxon>
    </lineage>
</organism>
<keyword evidence="2 5" id="KW-0812">Transmembrane</keyword>
<evidence type="ECO:0000313" key="7">
    <source>
        <dbReference type="EMBL" id="CUU57942.1"/>
    </source>
</evidence>
<dbReference type="PROSITE" id="PS50801">
    <property type="entry name" value="STAS"/>
    <property type="match status" value="1"/>
</dbReference>